<proteinExistence type="predicted"/>
<accession>A0A9P6QBY2</accession>
<sequence>MDEILVLPKIKEYELPMVKSCETLYRKIELLGIYHFLKSHMKGKVSYRSFGPMIGIDLPKQTLCDWLKNEDKYRMAST</sequence>
<comment type="caution">
    <text evidence="1">The sequence shown here is derived from an EMBL/GenBank/DDBJ whole genome shotgun (WGS) entry which is preliminary data.</text>
</comment>
<dbReference type="AlphaFoldDB" id="A0A9P6QBY2"/>
<dbReference type="Proteomes" id="UP000807716">
    <property type="component" value="Unassembled WGS sequence"/>
</dbReference>
<reference evidence="1" key="1">
    <citation type="journal article" date="2020" name="Fungal Divers.">
        <title>Resolving the Mortierellaceae phylogeny through synthesis of multi-gene phylogenetics and phylogenomics.</title>
        <authorList>
            <person name="Vandepol N."/>
            <person name="Liber J."/>
            <person name="Desiro A."/>
            <person name="Na H."/>
            <person name="Kennedy M."/>
            <person name="Barry K."/>
            <person name="Grigoriev I.V."/>
            <person name="Miller A.N."/>
            <person name="O'Donnell K."/>
            <person name="Stajich J.E."/>
            <person name="Bonito G."/>
        </authorList>
    </citation>
    <scope>NUCLEOTIDE SEQUENCE</scope>
    <source>
        <strain evidence="1">BC1065</strain>
    </source>
</reference>
<organism evidence="1 2">
    <name type="scientific">Actinomortierella ambigua</name>
    <dbReference type="NCBI Taxonomy" id="1343610"/>
    <lineage>
        <taxon>Eukaryota</taxon>
        <taxon>Fungi</taxon>
        <taxon>Fungi incertae sedis</taxon>
        <taxon>Mucoromycota</taxon>
        <taxon>Mortierellomycotina</taxon>
        <taxon>Mortierellomycetes</taxon>
        <taxon>Mortierellales</taxon>
        <taxon>Mortierellaceae</taxon>
        <taxon>Actinomortierella</taxon>
    </lineage>
</organism>
<gene>
    <name evidence="1" type="ORF">DFQ27_000905</name>
</gene>
<evidence type="ECO:0000313" key="1">
    <source>
        <dbReference type="EMBL" id="KAG0264960.1"/>
    </source>
</evidence>
<evidence type="ECO:0000313" key="2">
    <source>
        <dbReference type="Proteomes" id="UP000807716"/>
    </source>
</evidence>
<keyword evidence="2" id="KW-1185">Reference proteome</keyword>
<dbReference type="EMBL" id="JAAAJB010000126">
    <property type="protein sequence ID" value="KAG0264960.1"/>
    <property type="molecule type" value="Genomic_DNA"/>
</dbReference>
<dbReference type="OrthoDB" id="2436654at2759"/>
<name>A0A9P6QBY2_9FUNG</name>
<protein>
    <submittedName>
        <fullName evidence="1">Uncharacterized protein</fullName>
    </submittedName>
</protein>